<keyword evidence="2" id="KW-1185">Reference proteome</keyword>
<protein>
    <submittedName>
        <fullName evidence="1">Uncharacterized protein</fullName>
    </submittedName>
</protein>
<sequence length="342" mass="37084">MVRSYGRICEQRGTPGDCFTLFDDGPHLQQDDKLRIAMALAVGPALEGVDAEVRAMVDPTRVLATVSITITAYMALLVAPEPVSKGVVAAFSVLLWGYLGFEFFELIRAYALLSEEAARATTFAELREAGERFGRVIGPNSVRILVLVGTAAVGETAALASKAPMLPGFVHTSRAVEVNTGLSLVDAAVGAERVIVSVPESTIRVVLPMTAVAMTSKGEGDQSPAITGGKLLLNGHRAWRSHSGITNALGSPGNSKRWHHIVEQHESNINRFGPEAIHNTENVIPLDEGLHTAVSALYSSKRRFITGTDKLTVRQWIRTQSYEAQREFGLRAMENIRRGVWK</sequence>
<proteinExistence type="predicted"/>
<dbReference type="EMBL" id="QUMU01000001">
    <property type="protein sequence ID" value="REG37728.1"/>
    <property type="molecule type" value="Genomic_DNA"/>
</dbReference>
<evidence type="ECO:0000313" key="1">
    <source>
        <dbReference type="EMBL" id="REG37728.1"/>
    </source>
</evidence>
<gene>
    <name evidence="1" type="ORF">ATI61_101715</name>
</gene>
<reference evidence="1 2" key="1">
    <citation type="submission" date="2018-08" db="EMBL/GenBank/DDBJ databases">
        <title>Genomic Encyclopedia of Archaeal and Bacterial Type Strains, Phase II (KMG-II): from individual species to whole genera.</title>
        <authorList>
            <person name="Goeker M."/>
        </authorList>
    </citation>
    <scope>NUCLEOTIDE SEQUENCE [LARGE SCALE GENOMIC DNA]</scope>
    <source>
        <strain evidence="1 2">DSM 2261</strain>
    </source>
</reference>
<accession>A0ABX9KD40</accession>
<comment type="caution">
    <text evidence="1">The sequence shown here is derived from an EMBL/GenBank/DDBJ whole genome shotgun (WGS) entry which is preliminary data.</text>
</comment>
<name>A0ABX9KD40_9BACT</name>
<organism evidence="1 2">
    <name type="scientific">Archangium gephyra</name>
    <dbReference type="NCBI Taxonomy" id="48"/>
    <lineage>
        <taxon>Bacteria</taxon>
        <taxon>Pseudomonadati</taxon>
        <taxon>Myxococcota</taxon>
        <taxon>Myxococcia</taxon>
        <taxon>Myxococcales</taxon>
        <taxon>Cystobacterineae</taxon>
        <taxon>Archangiaceae</taxon>
        <taxon>Archangium</taxon>
    </lineage>
</organism>
<evidence type="ECO:0000313" key="2">
    <source>
        <dbReference type="Proteomes" id="UP000256345"/>
    </source>
</evidence>
<dbReference type="Proteomes" id="UP000256345">
    <property type="component" value="Unassembled WGS sequence"/>
</dbReference>